<dbReference type="RefSeq" id="WP_081528640.1">
    <property type="nucleotide sequence ID" value="NZ_CP014985.1"/>
</dbReference>
<proteinExistence type="predicted"/>
<dbReference type="AlphaFoldDB" id="A0ABD7BQP7"/>
<evidence type="ECO:0000313" key="2">
    <source>
        <dbReference type="Proteomes" id="UP000593972"/>
    </source>
</evidence>
<protein>
    <submittedName>
        <fullName evidence="1">Uncharacterized protein</fullName>
    </submittedName>
</protein>
<dbReference type="EMBL" id="CP050500">
    <property type="protein sequence ID" value="QOP54914.1"/>
    <property type="molecule type" value="Genomic_DNA"/>
</dbReference>
<organism evidence="1 2">
    <name type="scientific">Lacticaseibacillus paracasei</name>
    <name type="common">Lactobacillus paracasei</name>
    <dbReference type="NCBI Taxonomy" id="1597"/>
    <lineage>
        <taxon>Bacteria</taxon>
        <taxon>Bacillati</taxon>
        <taxon>Bacillota</taxon>
        <taxon>Bacilli</taxon>
        <taxon>Lactobacillales</taxon>
        <taxon>Lactobacillaceae</taxon>
        <taxon>Lacticaseibacillus</taxon>
    </lineage>
</organism>
<accession>A0ABD7BQP7</accession>
<reference evidence="1 2" key="1">
    <citation type="submission" date="2020-03" db="EMBL/GenBank/DDBJ databases">
        <title>Complete genome sequence of Lactobacillus paracasei strain NFFJ04, isolated from animal feed.</title>
        <authorList>
            <person name="Jung J.Y."/>
        </authorList>
    </citation>
    <scope>NUCLEOTIDE SEQUENCE [LARGE SCALE GENOMIC DNA]</scope>
    <source>
        <strain evidence="1 2">NFFJ04</strain>
    </source>
</reference>
<dbReference type="Proteomes" id="UP000593972">
    <property type="component" value="Chromosome"/>
</dbReference>
<gene>
    <name evidence="1" type="ORF">HCJ88_03610</name>
</gene>
<evidence type="ECO:0000313" key="1">
    <source>
        <dbReference type="EMBL" id="QOP54914.1"/>
    </source>
</evidence>
<name>A0ABD7BQP7_LACPA</name>
<sequence>MDIDIHITNATPEDIKKAFQAISGRKERTVGLFQHSTEEELRRLGFAPEEASAIKSFVEKISQTGN</sequence>